<dbReference type="CDD" id="cd00885">
    <property type="entry name" value="cinA"/>
    <property type="match status" value="1"/>
</dbReference>
<evidence type="ECO:0000256" key="12">
    <source>
        <dbReference type="ARBA" id="ARBA00031871"/>
    </source>
</evidence>
<evidence type="ECO:0000256" key="14">
    <source>
        <dbReference type="SAM" id="MobiDB-lite"/>
    </source>
</evidence>
<dbReference type="InterPro" id="IPR002500">
    <property type="entry name" value="PAPS_reduct_dom"/>
</dbReference>
<feature type="domain" description="MoaB/Mog" evidence="15">
    <location>
        <begin position="38"/>
        <end position="205"/>
    </location>
</feature>
<dbReference type="InterPro" id="IPR036425">
    <property type="entry name" value="MoaB/Mog-like_dom_sf"/>
</dbReference>
<evidence type="ECO:0000256" key="4">
    <source>
        <dbReference type="ARBA" id="ARBA00022630"/>
    </source>
</evidence>
<dbReference type="SMART" id="SM00852">
    <property type="entry name" value="MoCF_biosynth"/>
    <property type="match status" value="1"/>
</dbReference>
<evidence type="ECO:0000313" key="17">
    <source>
        <dbReference type="RefSeq" id="XP_014674340.1"/>
    </source>
</evidence>
<evidence type="ECO:0000256" key="3">
    <source>
        <dbReference type="ARBA" id="ARBA00012393"/>
    </source>
</evidence>
<dbReference type="CDD" id="cd23948">
    <property type="entry name" value="FAD_synthase"/>
    <property type="match status" value="1"/>
</dbReference>
<dbReference type="EC" id="2.7.7.2" evidence="3"/>
<feature type="region of interest" description="Disordered" evidence="14">
    <location>
        <begin position="376"/>
        <end position="400"/>
    </location>
</feature>
<evidence type="ECO:0000256" key="6">
    <source>
        <dbReference type="ARBA" id="ARBA00022679"/>
    </source>
</evidence>
<accession>A0ABM1EQ69</accession>
<keyword evidence="4" id="KW-0285">Flavoprotein</keyword>
<dbReference type="Proteomes" id="UP000695022">
    <property type="component" value="Unplaced"/>
</dbReference>
<evidence type="ECO:0000256" key="10">
    <source>
        <dbReference type="ARBA" id="ARBA00022840"/>
    </source>
</evidence>
<dbReference type="Pfam" id="PF00994">
    <property type="entry name" value="MoCF_biosynth"/>
    <property type="match status" value="1"/>
</dbReference>
<proteinExistence type="inferred from homology"/>
<evidence type="ECO:0000256" key="8">
    <source>
        <dbReference type="ARBA" id="ARBA00022741"/>
    </source>
</evidence>
<dbReference type="GeneID" id="106814538"/>
<sequence>MSYVSALRKSQRLLCIGGHLVRRGIINKMSSGSDATAGIIVIGDEILKGQTLDTNSHFLSKHLFSLGVKVQRVSVIPDDLEVIAKEVREFSSKYTYVLTSGGIGPTHDDMTSEGIAMAFGEEVKPHAELVKLVRQFFGDVSMDSPEMKLAHVPESAQLRYGVHPITGKTAPYPLVTVRNVYLFPGIPHLLERNFANVEHLFRNEAVQFHVRQMFLAQDEMSIAGMISKVNKQYKDRVDLGSYPKLDNSYYQVKLTIQGKTTEIVDEVYNHLASLFPPEILLDYDVDPVAHAADKVYALADTFPHARHALDVIEECFDRYSLEEVCLSFNGGKDCTVLLHLMHAVMQRRYPGNRAGMPLLYVRCDLPFPEVEQFIHESADRQQQSEQPASGVEGRYHGHTSQPISRAADHEAFMMTDAGWPQFMRVQPIMDWTYEDIWKFLRQLCVPYCSLYDKGYTSLGSMHNTHPNSQLKYMDQDMVKYRPAYKLKDASQERTNRF</sequence>
<keyword evidence="9" id="KW-0274">FAD</keyword>
<dbReference type="Pfam" id="PF01507">
    <property type="entry name" value="PAPS_reduct"/>
    <property type="match status" value="2"/>
</dbReference>
<dbReference type="PANTHER" id="PTHR23293">
    <property type="entry name" value="FAD SYNTHETASE-RELATED FMN ADENYLYLTRANSFERASE"/>
    <property type="match status" value="1"/>
</dbReference>
<keyword evidence="6" id="KW-0808">Transferase</keyword>
<dbReference type="Gene3D" id="3.40.50.620">
    <property type="entry name" value="HUPs"/>
    <property type="match status" value="2"/>
</dbReference>
<keyword evidence="16" id="KW-1185">Reference proteome</keyword>
<evidence type="ECO:0000256" key="9">
    <source>
        <dbReference type="ARBA" id="ARBA00022827"/>
    </source>
</evidence>
<dbReference type="InterPro" id="IPR056596">
    <property type="entry name" value="FLAD1_M"/>
</dbReference>
<comment type="pathway">
    <text evidence="1">Cofactor biosynthesis; FAD biosynthesis; FAD from FMN: step 1/1.</text>
</comment>
<comment type="catalytic activity">
    <reaction evidence="13">
        <text>FMN + ATP + H(+) = FAD + diphosphate</text>
        <dbReference type="Rhea" id="RHEA:17237"/>
        <dbReference type="ChEBI" id="CHEBI:15378"/>
        <dbReference type="ChEBI" id="CHEBI:30616"/>
        <dbReference type="ChEBI" id="CHEBI:33019"/>
        <dbReference type="ChEBI" id="CHEBI:57692"/>
        <dbReference type="ChEBI" id="CHEBI:58210"/>
        <dbReference type="EC" id="2.7.7.2"/>
    </reaction>
</comment>
<evidence type="ECO:0000256" key="13">
    <source>
        <dbReference type="ARBA" id="ARBA00049494"/>
    </source>
</evidence>
<dbReference type="Gene3D" id="3.40.980.10">
    <property type="entry name" value="MoaB/Mog-like domain"/>
    <property type="match status" value="1"/>
</dbReference>
<evidence type="ECO:0000256" key="1">
    <source>
        <dbReference type="ARBA" id="ARBA00004726"/>
    </source>
</evidence>
<keyword evidence="8" id="KW-0547">Nucleotide-binding</keyword>
<dbReference type="Pfam" id="PF24102">
    <property type="entry name" value="FLAD1_M"/>
    <property type="match status" value="1"/>
</dbReference>
<evidence type="ECO:0000259" key="15">
    <source>
        <dbReference type="SMART" id="SM00852"/>
    </source>
</evidence>
<dbReference type="SUPFAM" id="SSF52402">
    <property type="entry name" value="Adenine nucleotide alpha hydrolases-like"/>
    <property type="match status" value="1"/>
</dbReference>
<dbReference type="SUPFAM" id="SSF53218">
    <property type="entry name" value="Molybdenum cofactor biosynthesis proteins"/>
    <property type="match status" value="1"/>
</dbReference>
<dbReference type="RefSeq" id="XP_014674340.1">
    <property type="nucleotide sequence ID" value="XM_014818854.1"/>
</dbReference>
<evidence type="ECO:0000256" key="2">
    <source>
        <dbReference type="ARBA" id="ARBA00007589"/>
    </source>
</evidence>
<name>A0ABM1EQ69_PRICU</name>
<comment type="similarity">
    <text evidence="2">In the N-terminal section; belongs to the MoaB/Mog family.</text>
</comment>
<protein>
    <recommendedName>
        <fullName evidence="3">FAD synthase</fullName>
        <ecNumber evidence="3">2.7.7.2</ecNumber>
    </recommendedName>
    <alternativeName>
        <fullName evidence="11">FAD pyrophosphorylase</fullName>
    </alternativeName>
    <alternativeName>
        <fullName evidence="12">FMN adenylyltransferase</fullName>
    </alternativeName>
</protein>
<dbReference type="InterPro" id="IPR001453">
    <property type="entry name" value="MoaB/Mog_dom"/>
</dbReference>
<organism evidence="16 17">
    <name type="scientific">Priapulus caudatus</name>
    <name type="common">Priapulid worm</name>
    <dbReference type="NCBI Taxonomy" id="37621"/>
    <lineage>
        <taxon>Eukaryota</taxon>
        <taxon>Metazoa</taxon>
        <taxon>Ecdysozoa</taxon>
        <taxon>Scalidophora</taxon>
        <taxon>Priapulida</taxon>
        <taxon>Priapulimorpha</taxon>
        <taxon>Priapulimorphida</taxon>
        <taxon>Priapulidae</taxon>
        <taxon>Priapulus</taxon>
    </lineage>
</organism>
<evidence type="ECO:0000256" key="5">
    <source>
        <dbReference type="ARBA" id="ARBA00022643"/>
    </source>
</evidence>
<keyword evidence="5" id="KW-0288">FMN</keyword>
<evidence type="ECO:0000313" key="16">
    <source>
        <dbReference type="Proteomes" id="UP000695022"/>
    </source>
</evidence>
<keyword evidence="10" id="KW-0067">ATP-binding</keyword>
<dbReference type="InterPro" id="IPR014729">
    <property type="entry name" value="Rossmann-like_a/b/a_fold"/>
</dbReference>
<reference evidence="17" key="1">
    <citation type="submission" date="2025-08" db="UniProtKB">
        <authorList>
            <consortium name="RefSeq"/>
        </authorList>
    </citation>
    <scope>IDENTIFICATION</scope>
</reference>
<dbReference type="PANTHER" id="PTHR23293:SF9">
    <property type="entry name" value="FAD SYNTHASE"/>
    <property type="match status" value="1"/>
</dbReference>
<evidence type="ECO:0000256" key="11">
    <source>
        <dbReference type="ARBA" id="ARBA00031145"/>
    </source>
</evidence>
<gene>
    <name evidence="17" type="primary">LOC106814538</name>
</gene>
<evidence type="ECO:0000256" key="7">
    <source>
        <dbReference type="ARBA" id="ARBA00022695"/>
    </source>
</evidence>
<keyword evidence="7" id="KW-0548">Nucleotidyltransferase</keyword>